<sequence length="104" mass="11868">MQKISRIVAVLRRFRELAGLSQEQMANKTGISISTLQRIESGVVEMKLSQLEKYMKVLNITLIDIDMATQKGDYVLEKDIAAASRLLTAKERRALLRFISDLRE</sequence>
<accession>A0A2J8HSG1</accession>
<dbReference type="CDD" id="cd00093">
    <property type="entry name" value="HTH_XRE"/>
    <property type="match status" value="1"/>
</dbReference>
<proteinExistence type="predicted"/>
<dbReference type="AlphaFoldDB" id="A0A2J8HSG1"/>
<dbReference type="InterPro" id="IPR010982">
    <property type="entry name" value="Lambda_DNA-bd_dom_sf"/>
</dbReference>
<dbReference type="EMBL" id="POSK01000023">
    <property type="protein sequence ID" value="PNI01199.1"/>
    <property type="molecule type" value="Genomic_DNA"/>
</dbReference>
<comment type="caution">
    <text evidence="2">The sequence shown here is derived from an EMBL/GenBank/DDBJ whole genome shotgun (WGS) entry which is preliminary data.</text>
</comment>
<evidence type="ECO:0000313" key="3">
    <source>
        <dbReference type="Proteomes" id="UP000236449"/>
    </source>
</evidence>
<protein>
    <submittedName>
        <fullName evidence="2">XRE family transcriptional regulator</fullName>
    </submittedName>
</protein>
<gene>
    <name evidence="2" type="ORF">C1N32_20770</name>
</gene>
<evidence type="ECO:0000313" key="2">
    <source>
        <dbReference type="EMBL" id="PNI01199.1"/>
    </source>
</evidence>
<reference evidence="2 3" key="1">
    <citation type="submission" date="2018-01" db="EMBL/GenBank/DDBJ databases">
        <title>Draft genome sequences of six Vibrio diazotrophicus strains isolated from deep-sea sediments of the Baltic Sea.</title>
        <authorList>
            <person name="Castillo D."/>
            <person name="Vandieken V."/>
            <person name="Chiang O."/>
            <person name="Middelboe M."/>
        </authorList>
    </citation>
    <scope>NUCLEOTIDE SEQUENCE [LARGE SCALE GENOMIC DNA]</scope>
    <source>
        <strain evidence="2 3">60.27F</strain>
    </source>
</reference>
<feature type="domain" description="HTH cro/C1-type" evidence="1">
    <location>
        <begin position="11"/>
        <end position="65"/>
    </location>
</feature>
<dbReference type="PROSITE" id="PS50943">
    <property type="entry name" value="HTH_CROC1"/>
    <property type="match status" value="1"/>
</dbReference>
<dbReference type="Gene3D" id="1.10.260.40">
    <property type="entry name" value="lambda repressor-like DNA-binding domains"/>
    <property type="match status" value="1"/>
</dbReference>
<dbReference type="SUPFAM" id="SSF47413">
    <property type="entry name" value="lambda repressor-like DNA-binding domains"/>
    <property type="match status" value="1"/>
</dbReference>
<dbReference type="RefSeq" id="WP_102967305.1">
    <property type="nucleotide sequence ID" value="NZ_POSK01000023.1"/>
</dbReference>
<dbReference type="Proteomes" id="UP000236449">
    <property type="component" value="Unassembled WGS sequence"/>
</dbReference>
<dbReference type="OrthoDB" id="8613261at2"/>
<dbReference type="SMART" id="SM00530">
    <property type="entry name" value="HTH_XRE"/>
    <property type="match status" value="1"/>
</dbReference>
<evidence type="ECO:0000259" key="1">
    <source>
        <dbReference type="PROSITE" id="PS50943"/>
    </source>
</evidence>
<dbReference type="InterPro" id="IPR001387">
    <property type="entry name" value="Cro/C1-type_HTH"/>
</dbReference>
<organism evidence="2 3">
    <name type="scientific">Vibrio diazotrophicus</name>
    <dbReference type="NCBI Taxonomy" id="685"/>
    <lineage>
        <taxon>Bacteria</taxon>
        <taxon>Pseudomonadati</taxon>
        <taxon>Pseudomonadota</taxon>
        <taxon>Gammaproteobacteria</taxon>
        <taxon>Vibrionales</taxon>
        <taxon>Vibrionaceae</taxon>
        <taxon>Vibrio</taxon>
    </lineage>
</organism>
<dbReference type="Pfam" id="PF01381">
    <property type="entry name" value="HTH_3"/>
    <property type="match status" value="1"/>
</dbReference>
<name>A0A2J8HSG1_VIBDI</name>
<dbReference type="GO" id="GO:0003677">
    <property type="term" value="F:DNA binding"/>
    <property type="evidence" value="ECO:0007669"/>
    <property type="project" value="InterPro"/>
</dbReference>